<proteinExistence type="predicted"/>
<organism evidence="2 3">
    <name type="scientific">Aureobasidium namibiae CBS 147.97</name>
    <dbReference type="NCBI Taxonomy" id="1043004"/>
    <lineage>
        <taxon>Eukaryota</taxon>
        <taxon>Fungi</taxon>
        <taxon>Dikarya</taxon>
        <taxon>Ascomycota</taxon>
        <taxon>Pezizomycotina</taxon>
        <taxon>Dothideomycetes</taxon>
        <taxon>Dothideomycetidae</taxon>
        <taxon>Dothideales</taxon>
        <taxon>Saccotheciaceae</taxon>
        <taxon>Aureobasidium</taxon>
    </lineage>
</organism>
<dbReference type="GeneID" id="25414407"/>
<dbReference type="Pfam" id="PF00646">
    <property type="entry name" value="F-box"/>
    <property type="match status" value="1"/>
</dbReference>
<keyword evidence="3" id="KW-1185">Reference proteome</keyword>
<dbReference type="OrthoDB" id="3945550at2759"/>
<sequence length="618" mass="69764">MLDLPIEILQNIGDFLDTSSLLSFSSVNRQCRLALSALLYRDIEIRFSSPETLVCDIQRCQGILASSISFHHVQHLRVVAAEMEPLSYPIDDCGDRPLYTWKFCGIDGCKTRQVIDNHDWQLLSHLMKSFPALQRLTWGCLERIPSCILDIIEHKVPRCWLDVENFHLSSLIQPSSGAFTIDSSDLEVATAQCLRSLVMRCDSSDSSEYINHNPQAILDMVSGAAPNLRTVRLLWPPGASTPAFNQSVILSARDRVLGVSTRKRRSMGRLENLELVEGGSGHALMSWNTKTDFNLLQTLKVHYPLVTSDFRSLRDCCRFQSLHTLAINLGVEDGENDPESDLADAVEGFLFSIPPLRSVKLTGDYSQVIVSSVLDHCNLSLQHLLLGPLHGIGTGVPATISFIHSMIHRCPNLEELAIPLMRCQGDASEVAVYRSLARLPALRKLHLSVYCKEPFLWDQHRRNRLALDTRIHDSEPGLEDQFRRAVVDLAVDQVLAAHIFEIITHAKSQRSAPLESLEIRTKALSILGGFSSTSKWAQWLQYISRSWTCTAKIRDDMRGQCHIVEYDDEERLDRQDIDELGEVDEILRTRSGGLLSKIWPGVDSRNWRTRWHSFPLSI</sequence>
<evidence type="ECO:0000313" key="3">
    <source>
        <dbReference type="Proteomes" id="UP000027730"/>
    </source>
</evidence>
<dbReference type="SUPFAM" id="SSF52047">
    <property type="entry name" value="RNI-like"/>
    <property type="match status" value="1"/>
</dbReference>
<protein>
    <recommendedName>
        <fullName evidence="1">F-box domain-containing protein</fullName>
    </recommendedName>
</protein>
<dbReference type="PROSITE" id="PS50181">
    <property type="entry name" value="FBOX"/>
    <property type="match status" value="1"/>
</dbReference>
<dbReference type="AlphaFoldDB" id="A0A074WE77"/>
<evidence type="ECO:0000313" key="2">
    <source>
        <dbReference type="EMBL" id="KEQ68192.1"/>
    </source>
</evidence>
<dbReference type="InterPro" id="IPR001810">
    <property type="entry name" value="F-box_dom"/>
</dbReference>
<dbReference type="InterPro" id="IPR036047">
    <property type="entry name" value="F-box-like_dom_sf"/>
</dbReference>
<accession>A0A074WE77</accession>
<dbReference type="RefSeq" id="XP_013422383.1">
    <property type="nucleotide sequence ID" value="XM_013566929.1"/>
</dbReference>
<dbReference type="EMBL" id="KL584735">
    <property type="protein sequence ID" value="KEQ68192.1"/>
    <property type="molecule type" value="Genomic_DNA"/>
</dbReference>
<feature type="domain" description="F-box" evidence="1">
    <location>
        <begin position="1"/>
        <end position="43"/>
    </location>
</feature>
<dbReference type="SMART" id="SM00256">
    <property type="entry name" value="FBOX"/>
    <property type="match status" value="1"/>
</dbReference>
<evidence type="ECO:0000259" key="1">
    <source>
        <dbReference type="PROSITE" id="PS50181"/>
    </source>
</evidence>
<dbReference type="HOGENOM" id="CLU_024672_1_0_1"/>
<gene>
    <name evidence="2" type="ORF">M436DRAFT_68360</name>
</gene>
<dbReference type="STRING" id="1043004.A0A074WE77"/>
<dbReference type="Proteomes" id="UP000027730">
    <property type="component" value="Unassembled WGS sequence"/>
</dbReference>
<dbReference type="SUPFAM" id="SSF81383">
    <property type="entry name" value="F-box domain"/>
    <property type="match status" value="1"/>
</dbReference>
<name>A0A074WE77_9PEZI</name>
<reference evidence="2 3" key="1">
    <citation type="journal article" date="2014" name="BMC Genomics">
        <title>Genome sequencing of four Aureobasidium pullulans varieties: biotechnological potential, stress tolerance, and description of new species.</title>
        <authorList>
            <person name="Gostin Ar C."/>
            <person name="Ohm R.A."/>
            <person name="Kogej T."/>
            <person name="Sonjak S."/>
            <person name="Turk M."/>
            <person name="Zajc J."/>
            <person name="Zalar P."/>
            <person name="Grube M."/>
            <person name="Sun H."/>
            <person name="Han J."/>
            <person name="Sharma A."/>
            <person name="Chiniquy J."/>
            <person name="Ngan C.Y."/>
            <person name="Lipzen A."/>
            <person name="Barry K."/>
            <person name="Grigoriev I.V."/>
            <person name="Gunde-Cimerman N."/>
        </authorList>
    </citation>
    <scope>NUCLEOTIDE SEQUENCE [LARGE SCALE GENOMIC DNA]</scope>
    <source>
        <strain evidence="2 3">CBS 147.97</strain>
    </source>
</reference>